<dbReference type="EMBL" id="JARKIF010000072">
    <property type="protein sequence ID" value="KAJ7605588.1"/>
    <property type="molecule type" value="Genomic_DNA"/>
</dbReference>
<dbReference type="Proteomes" id="UP001221142">
    <property type="component" value="Unassembled WGS sequence"/>
</dbReference>
<evidence type="ECO:0000313" key="1">
    <source>
        <dbReference type="EMBL" id="KAJ7605588.1"/>
    </source>
</evidence>
<name>A0AAD7AZK5_9AGAR</name>
<evidence type="ECO:0008006" key="3">
    <source>
        <dbReference type="Google" id="ProtNLM"/>
    </source>
</evidence>
<gene>
    <name evidence="1" type="ORF">FB45DRAFT_1144049</name>
</gene>
<proteinExistence type="predicted"/>
<organism evidence="1 2">
    <name type="scientific">Roridomyces roridus</name>
    <dbReference type="NCBI Taxonomy" id="1738132"/>
    <lineage>
        <taxon>Eukaryota</taxon>
        <taxon>Fungi</taxon>
        <taxon>Dikarya</taxon>
        <taxon>Basidiomycota</taxon>
        <taxon>Agaricomycotina</taxon>
        <taxon>Agaricomycetes</taxon>
        <taxon>Agaricomycetidae</taxon>
        <taxon>Agaricales</taxon>
        <taxon>Marasmiineae</taxon>
        <taxon>Mycenaceae</taxon>
        <taxon>Roridomyces</taxon>
    </lineage>
</organism>
<sequence>MKLIFRQMNASPCSNCGAISLDATIQSLETMAAPGNRLDSLFRSNEPPDSSEIVLAQSFASGIDASLASIDNEILQLRDRLWRLERGRAELPRYRRWSPVILHPLRRLPPELLSEIFLHSLPAPSDIAHPTKFGICKSPWVLTHVCSHWRAAATFTSGLWSIISMDYAKYRHPLKAVKAQVQRSKVQGLKIHFHGSNEHYQAAQIQMLAYLIEHSLHWREFFVSLTGDLHQLLPSLHNRVPLLQKISVHRCHNLVVASITTANPEAEWSIPSEFGRIKLPHLRCVYVSHSGILATLRVPKVEQITIYSGWSEAYLSPSLYRFTKDSSNTVRRLALRGHPTADFARKILQRYPALTDFAVILQNRDEHGDSYAFDDRCYSSVNNIITILETTDSDTALCPQLSRIEVAFEGGLSIDYGPYLQMLESRFRLQPHANTLYYEQNPRLRVCPIRRSGLGNSLHVCDVEEHLGRWYCKQTWNFLGERISFSSDR</sequence>
<comment type="caution">
    <text evidence="1">The sequence shown here is derived from an EMBL/GenBank/DDBJ whole genome shotgun (WGS) entry which is preliminary data.</text>
</comment>
<reference evidence="1" key="1">
    <citation type="submission" date="2023-03" db="EMBL/GenBank/DDBJ databases">
        <title>Massive genome expansion in bonnet fungi (Mycena s.s.) driven by repeated elements and novel gene families across ecological guilds.</title>
        <authorList>
            <consortium name="Lawrence Berkeley National Laboratory"/>
            <person name="Harder C.B."/>
            <person name="Miyauchi S."/>
            <person name="Viragh M."/>
            <person name="Kuo A."/>
            <person name="Thoen E."/>
            <person name="Andreopoulos B."/>
            <person name="Lu D."/>
            <person name="Skrede I."/>
            <person name="Drula E."/>
            <person name="Henrissat B."/>
            <person name="Morin E."/>
            <person name="Kohler A."/>
            <person name="Barry K."/>
            <person name="LaButti K."/>
            <person name="Morin E."/>
            <person name="Salamov A."/>
            <person name="Lipzen A."/>
            <person name="Mereny Z."/>
            <person name="Hegedus B."/>
            <person name="Baldrian P."/>
            <person name="Stursova M."/>
            <person name="Weitz H."/>
            <person name="Taylor A."/>
            <person name="Grigoriev I.V."/>
            <person name="Nagy L.G."/>
            <person name="Martin F."/>
            <person name="Kauserud H."/>
        </authorList>
    </citation>
    <scope>NUCLEOTIDE SEQUENCE</scope>
    <source>
        <strain evidence="1">9284</strain>
    </source>
</reference>
<dbReference type="AlphaFoldDB" id="A0AAD7AZK5"/>
<protein>
    <recommendedName>
        <fullName evidence="3">F-box domain-containing protein</fullName>
    </recommendedName>
</protein>
<evidence type="ECO:0000313" key="2">
    <source>
        <dbReference type="Proteomes" id="UP001221142"/>
    </source>
</evidence>
<accession>A0AAD7AZK5</accession>
<keyword evidence="2" id="KW-1185">Reference proteome</keyword>